<protein>
    <submittedName>
        <fullName evidence="4">Winged helix-turn-helix domain-containing protein</fullName>
    </submittedName>
</protein>
<sequence>MNVTSVYKIQTHEQLKAIADPLRTKMLMNLVKQEYTGQQLAEMLGITRNNIYFHLKELEKHQVIQVVRKEEKNGIVQKYYRAVASRFIPEDHLLPSMDLIDTSRQVFMETVEATRTKIESAPAASFALNSSNLEQRKNIASTYQMMATEGNFHAFIEEFKLLLDKHFMQHTGNEGQNHSKNERKQHALQTEKTEEQKSYYLSLIAFQDDSEDIAIP</sequence>
<evidence type="ECO:0000256" key="2">
    <source>
        <dbReference type="SAM" id="MobiDB-lite"/>
    </source>
</evidence>
<keyword evidence="5" id="KW-1185">Reference proteome</keyword>
<dbReference type="Gene3D" id="1.10.10.10">
    <property type="entry name" value="Winged helix-like DNA-binding domain superfamily/Winged helix DNA-binding domain"/>
    <property type="match status" value="1"/>
</dbReference>
<gene>
    <name evidence="4" type="ORF">M5X12_12770</name>
</gene>
<feature type="domain" description="HTH arsR-type" evidence="3">
    <location>
        <begin position="13"/>
        <end position="102"/>
    </location>
</feature>
<dbReference type="InterPro" id="IPR036390">
    <property type="entry name" value="WH_DNA-bd_sf"/>
</dbReference>
<dbReference type="PANTHER" id="PTHR38600">
    <property type="entry name" value="TRANSCRIPTIONAL REGULATORY PROTEIN"/>
    <property type="match status" value="1"/>
</dbReference>
<evidence type="ECO:0000256" key="1">
    <source>
        <dbReference type="ARBA" id="ARBA00023125"/>
    </source>
</evidence>
<feature type="region of interest" description="Disordered" evidence="2">
    <location>
        <begin position="171"/>
        <end position="193"/>
    </location>
</feature>
<dbReference type="GeneID" id="94488142"/>
<evidence type="ECO:0000313" key="5">
    <source>
        <dbReference type="Proteomes" id="UP001527181"/>
    </source>
</evidence>
<organism evidence="4 5">
    <name type="scientific">Paenibacillus alvei</name>
    <name type="common">Bacillus alvei</name>
    <dbReference type="NCBI Taxonomy" id="44250"/>
    <lineage>
        <taxon>Bacteria</taxon>
        <taxon>Bacillati</taxon>
        <taxon>Bacillota</taxon>
        <taxon>Bacilli</taxon>
        <taxon>Bacillales</taxon>
        <taxon>Paenibacillaceae</taxon>
        <taxon>Paenibacillus</taxon>
    </lineage>
</organism>
<feature type="compositionally biased region" description="Basic and acidic residues" evidence="2">
    <location>
        <begin position="177"/>
        <end position="193"/>
    </location>
</feature>
<evidence type="ECO:0000313" key="4">
    <source>
        <dbReference type="EMBL" id="MCY9761449.1"/>
    </source>
</evidence>
<dbReference type="PANTHER" id="PTHR38600:SF2">
    <property type="entry name" value="SLL0088 PROTEIN"/>
    <property type="match status" value="1"/>
</dbReference>
<reference evidence="4 5" key="1">
    <citation type="submission" date="2022-05" db="EMBL/GenBank/DDBJ databases">
        <title>Genome Sequencing of Bee-Associated Microbes.</title>
        <authorList>
            <person name="Dunlap C."/>
        </authorList>
    </citation>
    <scope>NUCLEOTIDE SEQUENCE [LARGE SCALE GENOMIC DNA]</scope>
    <source>
        <strain evidence="4 5">NRRL B-04010</strain>
    </source>
</reference>
<dbReference type="SMART" id="SM00418">
    <property type="entry name" value="HTH_ARSR"/>
    <property type="match status" value="1"/>
</dbReference>
<proteinExistence type="predicted"/>
<accession>A0ABT4GXL9</accession>
<dbReference type="SUPFAM" id="SSF46785">
    <property type="entry name" value="Winged helix' DNA-binding domain"/>
    <property type="match status" value="1"/>
</dbReference>
<dbReference type="EMBL" id="JAMDNP010000022">
    <property type="protein sequence ID" value="MCY9761449.1"/>
    <property type="molecule type" value="Genomic_DNA"/>
</dbReference>
<dbReference type="CDD" id="cd00090">
    <property type="entry name" value="HTH_ARSR"/>
    <property type="match status" value="1"/>
</dbReference>
<dbReference type="InterPro" id="IPR011991">
    <property type="entry name" value="ArsR-like_HTH"/>
</dbReference>
<evidence type="ECO:0000259" key="3">
    <source>
        <dbReference type="SMART" id="SM00418"/>
    </source>
</evidence>
<dbReference type="InterPro" id="IPR036388">
    <property type="entry name" value="WH-like_DNA-bd_sf"/>
</dbReference>
<keyword evidence="1" id="KW-0238">DNA-binding</keyword>
<dbReference type="Pfam" id="PF01022">
    <property type="entry name" value="HTH_5"/>
    <property type="match status" value="1"/>
</dbReference>
<dbReference type="InterPro" id="IPR001845">
    <property type="entry name" value="HTH_ArsR_DNA-bd_dom"/>
</dbReference>
<dbReference type="RefSeq" id="WP_005544290.1">
    <property type="nucleotide sequence ID" value="NZ_JAKOBS010000030.1"/>
</dbReference>
<dbReference type="Proteomes" id="UP001527181">
    <property type="component" value="Unassembled WGS sequence"/>
</dbReference>
<comment type="caution">
    <text evidence="4">The sequence shown here is derived from an EMBL/GenBank/DDBJ whole genome shotgun (WGS) entry which is preliminary data.</text>
</comment>
<name>A0ABT4GXL9_PAEAL</name>